<evidence type="ECO:0000313" key="1">
    <source>
        <dbReference type="EMBL" id="GAG32026.1"/>
    </source>
</evidence>
<accession>X0Y5A6</accession>
<feature type="non-terminal residue" evidence="1">
    <location>
        <position position="1"/>
    </location>
</feature>
<sequence length="29" mass="3156">VLVQLDVVLHFTSFIQSSLEGSLVIQLIG</sequence>
<gene>
    <name evidence="1" type="ORF">S01H1_66616</name>
</gene>
<dbReference type="AlphaFoldDB" id="X0Y5A6"/>
<protein>
    <submittedName>
        <fullName evidence="1">Uncharacterized protein</fullName>
    </submittedName>
</protein>
<proteinExistence type="predicted"/>
<name>X0Y5A6_9ZZZZ</name>
<organism evidence="1">
    <name type="scientific">marine sediment metagenome</name>
    <dbReference type="NCBI Taxonomy" id="412755"/>
    <lineage>
        <taxon>unclassified sequences</taxon>
        <taxon>metagenomes</taxon>
        <taxon>ecological metagenomes</taxon>
    </lineage>
</organism>
<comment type="caution">
    <text evidence="1">The sequence shown here is derived from an EMBL/GenBank/DDBJ whole genome shotgun (WGS) entry which is preliminary data.</text>
</comment>
<dbReference type="EMBL" id="BARS01044056">
    <property type="protein sequence ID" value="GAG32026.1"/>
    <property type="molecule type" value="Genomic_DNA"/>
</dbReference>
<reference evidence="1" key="1">
    <citation type="journal article" date="2014" name="Front. Microbiol.">
        <title>High frequency of phylogenetically diverse reductive dehalogenase-homologous genes in deep subseafloor sedimentary metagenomes.</title>
        <authorList>
            <person name="Kawai M."/>
            <person name="Futagami T."/>
            <person name="Toyoda A."/>
            <person name="Takaki Y."/>
            <person name="Nishi S."/>
            <person name="Hori S."/>
            <person name="Arai W."/>
            <person name="Tsubouchi T."/>
            <person name="Morono Y."/>
            <person name="Uchiyama I."/>
            <person name="Ito T."/>
            <person name="Fujiyama A."/>
            <person name="Inagaki F."/>
            <person name="Takami H."/>
        </authorList>
    </citation>
    <scope>NUCLEOTIDE SEQUENCE</scope>
    <source>
        <strain evidence="1">Expedition CK06-06</strain>
    </source>
</reference>